<dbReference type="RefSeq" id="WP_085018963.1">
    <property type="nucleotide sequence ID" value="NZ_BMHD01000002.1"/>
</dbReference>
<sequence>MPRLSTQTPTAPFRLHEVTLVRRRRISPSFVRFTFAGPELDQFADRGLDQRIKLIFPLEGVGLAPVPMGDDWYAQWRELPDELRNPIRTYTIRAVRQEQREIDVDIVLHGVTGPASRWATSAEPGDSIVVLGPNAAYDGFHGGVDFLPPRRSGRVLLAGDETALPAIANILEALPADARGCALVEVPHPDDAVALPTHPGFEVIVLARDGGQHGDALSPLVRDKVDGLLEALDSEVDLDDVDVDAGLLWEVPSDDAGHAALDDAPLYAWLAGEASVIKLLRRHLVAERGMDRKAVAFMGYWRLGRSEQN</sequence>
<dbReference type="STRING" id="1619308.B5808_06030"/>
<dbReference type="AlphaFoldDB" id="A0A1X9LHZ5"/>
<dbReference type="InterPro" id="IPR039374">
    <property type="entry name" value="SIP_fam"/>
</dbReference>
<reference evidence="1 2" key="1">
    <citation type="submission" date="2017-04" db="EMBL/GenBank/DDBJ databases">
        <authorList>
            <person name="Afonso C.L."/>
            <person name="Miller P.J."/>
            <person name="Scott M.A."/>
            <person name="Spackman E."/>
            <person name="Goraichik I."/>
            <person name="Dimitrov K.M."/>
            <person name="Suarez D.L."/>
            <person name="Swayne D.E."/>
        </authorList>
    </citation>
    <scope>NUCLEOTIDE SEQUENCE [LARGE SCALE GENOMIC DNA]</scope>
    <source>
        <strain evidence="2">XA(T)</strain>
    </source>
</reference>
<dbReference type="InterPro" id="IPR017927">
    <property type="entry name" value="FAD-bd_FR_type"/>
</dbReference>
<organism evidence="1 2">
    <name type="scientific">Cnuibacter physcomitrellae</name>
    <dbReference type="NCBI Taxonomy" id="1619308"/>
    <lineage>
        <taxon>Bacteria</taxon>
        <taxon>Bacillati</taxon>
        <taxon>Actinomycetota</taxon>
        <taxon>Actinomycetes</taxon>
        <taxon>Micrococcales</taxon>
        <taxon>Microbacteriaceae</taxon>
        <taxon>Cnuibacter</taxon>
    </lineage>
</organism>
<dbReference type="EMBL" id="CP020715">
    <property type="protein sequence ID" value="ARJ04825.1"/>
    <property type="molecule type" value="Genomic_DNA"/>
</dbReference>
<accession>A0A1X9LHZ5</accession>
<gene>
    <name evidence="1" type="ORF">B5808_06030</name>
</gene>
<dbReference type="InterPro" id="IPR039261">
    <property type="entry name" value="FNR_nucleotide-bd"/>
</dbReference>
<evidence type="ECO:0000313" key="2">
    <source>
        <dbReference type="Proteomes" id="UP000192775"/>
    </source>
</evidence>
<dbReference type="Gene3D" id="2.40.30.10">
    <property type="entry name" value="Translation factors"/>
    <property type="match status" value="1"/>
</dbReference>
<dbReference type="Proteomes" id="UP000192775">
    <property type="component" value="Chromosome"/>
</dbReference>
<dbReference type="InterPro" id="IPR013113">
    <property type="entry name" value="SIP_FAD-bd"/>
</dbReference>
<dbReference type="InterPro" id="IPR017938">
    <property type="entry name" value="Riboflavin_synthase-like_b-brl"/>
</dbReference>
<name>A0A1X9LHZ5_9MICO</name>
<dbReference type="SUPFAM" id="SSF63380">
    <property type="entry name" value="Riboflavin synthase domain-like"/>
    <property type="match status" value="1"/>
</dbReference>
<dbReference type="PANTHER" id="PTHR30157:SF0">
    <property type="entry name" value="NADPH-DEPENDENT FERRIC-CHELATE REDUCTASE"/>
    <property type="match status" value="1"/>
</dbReference>
<dbReference type="GO" id="GO:0016491">
    <property type="term" value="F:oxidoreductase activity"/>
    <property type="evidence" value="ECO:0007669"/>
    <property type="project" value="InterPro"/>
</dbReference>
<dbReference type="Pfam" id="PF04954">
    <property type="entry name" value="SIP"/>
    <property type="match status" value="1"/>
</dbReference>
<protein>
    <submittedName>
        <fullName evidence="1">NADPH-dependent ferric siderophore reductase</fullName>
    </submittedName>
</protein>
<evidence type="ECO:0000313" key="1">
    <source>
        <dbReference type="EMBL" id="ARJ04825.1"/>
    </source>
</evidence>
<keyword evidence="2" id="KW-1185">Reference proteome</keyword>
<proteinExistence type="predicted"/>
<dbReference type="PANTHER" id="PTHR30157">
    <property type="entry name" value="FERRIC REDUCTASE, NADPH-DEPENDENT"/>
    <property type="match status" value="1"/>
</dbReference>
<dbReference type="KEGG" id="cphy:B5808_06030"/>
<dbReference type="CDD" id="cd06193">
    <property type="entry name" value="siderophore_interacting"/>
    <property type="match status" value="1"/>
</dbReference>
<dbReference type="Gene3D" id="3.40.50.80">
    <property type="entry name" value="Nucleotide-binding domain of ferredoxin-NADP reductase (FNR) module"/>
    <property type="match status" value="1"/>
</dbReference>
<dbReference type="Pfam" id="PF08021">
    <property type="entry name" value="FAD_binding_9"/>
    <property type="match status" value="1"/>
</dbReference>
<dbReference type="PROSITE" id="PS51384">
    <property type="entry name" value="FAD_FR"/>
    <property type="match status" value="1"/>
</dbReference>
<dbReference type="InterPro" id="IPR007037">
    <property type="entry name" value="SIP_rossman_dom"/>
</dbReference>